<name>A0ABD0U238_DENTH</name>
<comment type="caution">
    <text evidence="1">The sequence shown here is derived from an EMBL/GenBank/DDBJ whole genome shotgun (WGS) entry which is preliminary data.</text>
</comment>
<evidence type="ECO:0000313" key="1">
    <source>
        <dbReference type="EMBL" id="KAL0906026.1"/>
    </source>
</evidence>
<protein>
    <submittedName>
        <fullName evidence="1">Uncharacterized protein</fullName>
    </submittedName>
</protein>
<keyword evidence="2" id="KW-1185">Reference proteome</keyword>
<gene>
    <name evidence="1" type="ORF">M5K25_024486</name>
</gene>
<proteinExistence type="predicted"/>
<dbReference type="Proteomes" id="UP001552299">
    <property type="component" value="Unassembled WGS sequence"/>
</dbReference>
<organism evidence="1 2">
    <name type="scientific">Dendrobium thyrsiflorum</name>
    <name type="common">Pinecone-like raceme dendrobium</name>
    <name type="synonym">Orchid</name>
    <dbReference type="NCBI Taxonomy" id="117978"/>
    <lineage>
        <taxon>Eukaryota</taxon>
        <taxon>Viridiplantae</taxon>
        <taxon>Streptophyta</taxon>
        <taxon>Embryophyta</taxon>
        <taxon>Tracheophyta</taxon>
        <taxon>Spermatophyta</taxon>
        <taxon>Magnoliopsida</taxon>
        <taxon>Liliopsida</taxon>
        <taxon>Asparagales</taxon>
        <taxon>Orchidaceae</taxon>
        <taxon>Epidendroideae</taxon>
        <taxon>Malaxideae</taxon>
        <taxon>Dendrobiinae</taxon>
        <taxon>Dendrobium</taxon>
    </lineage>
</organism>
<evidence type="ECO:0000313" key="2">
    <source>
        <dbReference type="Proteomes" id="UP001552299"/>
    </source>
</evidence>
<dbReference type="EMBL" id="JANQDX010000018">
    <property type="protein sequence ID" value="KAL0906026.1"/>
    <property type="molecule type" value="Genomic_DNA"/>
</dbReference>
<dbReference type="AlphaFoldDB" id="A0ABD0U238"/>
<accession>A0ABD0U238</accession>
<reference evidence="1 2" key="1">
    <citation type="journal article" date="2024" name="Plant Biotechnol. J.">
        <title>Dendrobium thyrsiflorum genome and its molecular insights into genes involved in important horticultural traits.</title>
        <authorList>
            <person name="Chen B."/>
            <person name="Wang J.Y."/>
            <person name="Zheng P.J."/>
            <person name="Li K.L."/>
            <person name="Liang Y.M."/>
            <person name="Chen X.F."/>
            <person name="Zhang C."/>
            <person name="Zhao X."/>
            <person name="He X."/>
            <person name="Zhang G.Q."/>
            <person name="Liu Z.J."/>
            <person name="Xu Q."/>
        </authorList>
    </citation>
    <scope>NUCLEOTIDE SEQUENCE [LARGE SCALE GENOMIC DNA]</scope>
    <source>
        <strain evidence="1">GZMU011</strain>
    </source>
</reference>
<sequence length="96" mass="10960">MVIPANLHPRSSNCVIVSLEGSFVKEDFEAKDCRLLHWIEEYSIIVVIAHILDNMSCRDERKVPLIIFVLGGEDSVKVSWVTSPICWSTRKTFLNL</sequence>